<dbReference type="InterPro" id="IPR000641">
    <property type="entry name" value="CbxX/CfxQ"/>
</dbReference>
<dbReference type="FunFam" id="3.40.50.300:FF:000216">
    <property type="entry name" value="Type VII secretion ATPase EccA"/>
    <property type="match status" value="2"/>
</dbReference>
<evidence type="ECO:0000256" key="3">
    <source>
        <dbReference type="ARBA" id="ARBA00022840"/>
    </source>
</evidence>
<dbReference type="AlphaFoldDB" id="A0A1V6PJF0"/>
<dbReference type="PRINTS" id="PR00819">
    <property type="entry name" value="CBXCFQXSUPER"/>
</dbReference>
<feature type="compositionally biased region" description="Polar residues" evidence="4">
    <location>
        <begin position="563"/>
        <end position="575"/>
    </location>
</feature>
<accession>A0A1V6PJF0</accession>
<dbReference type="GO" id="GO:0016887">
    <property type="term" value="F:ATP hydrolysis activity"/>
    <property type="evidence" value="ECO:0007669"/>
    <property type="project" value="InterPro"/>
</dbReference>
<comment type="similarity">
    <text evidence="1">Belongs to the CbxX/CfxQ family.</text>
</comment>
<evidence type="ECO:0000256" key="4">
    <source>
        <dbReference type="SAM" id="MobiDB-lite"/>
    </source>
</evidence>
<dbReference type="InterPro" id="IPR003593">
    <property type="entry name" value="AAA+_ATPase"/>
</dbReference>
<dbReference type="InterPro" id="IPR050773">
    <property type="entry name" value="CbxX/CfxQ_RuBisCO_ESX"/>
</dbReference>
<dbReference type="Pfam" id="PF17866">
    <property type="entry name" value="AAA_lid_6"/>
    <property type="match status" value="1"/>
</dbReference>
<dbReference type="STRING" id="69771.A0A1V6PJF0"/>
<feature type="domain" description="AAA+ ATPase" evidence="5">
    <location>
        <begin position="311"/>
        <end position="448"/>
    </location>
</feature>
<feature type="domain" description="AAA+ ATPase" evidence="5">
    <location>
        <begin position="28"/>
        <end position="267"/>
    </location>
</feature>
<dbReference type="SUPFAM" id="SSF52540">
    <property type="entry name" value="P-loop containing nucleoside triphosphate hydrolases"/>
    <property type="match status" value="2"/>
</dbReference>
<dbReference type="OMA" id="MINERSN"/>
<dbReference type="Gene3D" id="1.10.8.60">
    <property type="match status" value="1"/>
</dbReference>
<dbReference type="GO" id="GO:0005524">
    <property type="term" value="F:ATP binding"/>
    <property type="evidence" value="ECO:0007669"/>
    <property type="project" value="UniProtKB-KW"/>
</dbReference>
<evidence type="ECO:0000259" key="5">
    <source>
        <dbReference type="SMART" id="SM00382"/>
    </source>
</evidence>
<keyword evidence="7" id="KW-1185">Reference proteome</keyword>
<dbReference type="InterPro" id="IPR003959">
    <property type="entry name" value="ATPase_AAA_core"/>
</dbReference>
<evidence type="ECO:0000256" key="2">
    <source>
        <dbReference type="ARBA" id="ARBA00022741"/>
    </source>
</evidence>
<feature type="region of interest" description="Disordered" evidence="4">
    <location>
        <begin position="555"/>
        <end position="613"/>
    </location>
</feature>
<evidence type="ECO:0000313" key="7">
    <source>
        <dbReference type="Proteomes" id="UP000191522"/>
    </source>
</evidence>
<evidence type="ECO:0000313" key="6">
    <source>
        <dbReference type="EMBL" id="OQD77170.1"/>
    </source>
</evidence>
<reference evidence="7" key="1">
    <citation type="journal article" date="2017" name="Nat. Microbiol.">
        <title>Global analysis of biosynthetic gene clusters reveals vast potential of secondary metabolite production in Penicillium species.</title>
        <authorList>
            <person name="Nielsen J.C."/>
            <person name="Grijseels S."/>
            <person name="Prigent S."/>
            <person name="Ji B."/>
            <person name="Dainat J."/>
            <person name="Nielsen K.F."/>
            <person name="Frisvad J.C."/>
            <person name="Workman M."/>
            <person name="Nielsen J."/>
        </authorList>
    </citation>
    <scope>NUCLEOTIDE SEQUENCE [LARGE SCALE GENOMIC DNA]</scope>
    <source>
        <strain evidence="7">IBT 11843</strain>
    </source>
</reference>
<gene>
    <name evidence="6" type="ORF">PENDEC_c003G01589</name>
</gene>
<dbReference type="CDD" id="cd00009">
    <property type="entry name" value="AAA"/>
    <property type="match status" value="1"/>
</dbReference>
<dbReference type="PANTHER" id="PTHR43392:SF2">
    <property type="entry name" value="AAA-TYPE ATPASE FAMILY PROTEIN _ ANKYRIN REPEAT FAMILY PROTEIN"/>
    <property type="match status" value="1"/>
</dbReference>
<keyword evidence="3" id="KW-0067">ATP-binding</keyword>
<keyword evidence="2" id="KW-0547">Nucleotide-binding</keyword>
<dbReference type="Pfam" id="PF00004">
    <property type="entry name" value="AAA"/>
    <property type="match status" value="2"/>
</dbReference>
<dbReference type="InterPro" id="IPR041627">
    <property type="entry name" value="AAA_lid_6"/>
</dbReference>
<protein>
    <recommendedName>
        <fullName evidence="5">AAA+ ATPase domain-containing protein</fullName>
    </recommendedName>
</protein>
<comment type="caution">
    <text evidence="6">The sequence shown here is derived from an EMBL/GenBank/DDBJ whole genome shotgun (WGS) entry which is preliminary data.</text>
</comment>
<evidence type="ECO:0000256" key="1">
    <source>
        <dbReference type="ARBA" id="ARBA00010378"/>
    </source>
</evidence>
<name>A0A1V6PJF0_PENDC</name>
<sequence length="613" mass="68160">MKKTVEALVDTIQYNYRRELDEQPLVGYSLNQVFLGNPGTGKTSIAKIYGQILVDFGFLSNGEVVIKNPSDFFGSVIGESEKNTKGILAATLGKVLVIDEAYGFFGGGTSDGTGATGDIFRSAVVDTIVAEVQSTPGDDRCVLLLGYKEQMHQIFRKVNPGLSRRFPIDQAFVFEDFTKEELDLILDLKLKEQGYGITDRARCVVSEMLERARNRPHFGNAGEIDILLNTAKMRHQQRLLANSPTSRVSDDAVLDAADFDEDFDRADKNEASVSKMFEGAVGCEIIVSKLEGYQKLVKVFRQLKVEPREQLPYNFVFRGPPGTGKPSTAGKMVQIYYDMGMLASNEVVETSATDFVGQYIGHTGPKTQQVLERSLGKVLFIDEAYRLAEGPFAKEAMDELVDCITKPKFAQRLIIILAGYDADINRLMSSNPGLTSPLPESVQFEALSPRNCIQLLDELLSKEKRDLLGKSQVRFDISCLQSLEPDFTKEMTHCFDILSKTASWANARDVRTLAKNILGRTLKSFQSCSQKNLLLSKETVIEELGSMINERSNRENYLDQRLSPANNRGEQTNLPLRTRDLSRPVAQLESHNPKADVASSAKPDTTIEPDTQQ</sequence>
<dbReference type="Gene3D" id="3.40.50.300">
    <property type="entry name" value="P-loop containing nucleotide triphosphate hydrolases"/>
    <property type="match status" value="2"/>
</dbReference>
<dbReference type="EMBL" id="MDYL01000003">
    <property type="protein sequence ID" value="OQD77170.1"/>
    <property type="molecule type" value="Genomic_DNA"/>
</dbReference>
<organism evidence="6 7">
    <name type="scientific">Penicillium decumbens</name>
    <dbReference type="NCBI Taxonomy" id="69771"/>
    <lineage>
        <taxon>Eukaryota</taxon>
        <taxon>Fungi</taxon>
        <taxon>Dikarya</taxon>
        <taxon>Ascomycota</taxon>
        <taxon>Pezizomycotina</taxon>
        <taxon>Eurotiomycetes</taxon>
        <taxon>Eurotiomycetidae</taxon>
        <taxon>Eurotiales</taxon>
        <taxon>Aspergillaceae</taxon>
        <taxon>Penicillium</taxon>
    </lineage>
</organism>
<dbReference type="Proteomes" id="UP000191522">
    <property type="component" value="Unassembled WGS sequence"/>
</dbReference>
<proteinExistence type="inferred from homology"/>
<dbReference type="PANTHER" id="PTHR43392">
    <property type="entry name" value="AAA-TYPE ATPASE FAMILY PROTEIN / ANKYRIN REPEAT FAMILY PROTEIN"/>
    <property type="match status" value="1"/>
</dbReference>
<dbReference type="OrthoDB" id="2423195at2759"/>
<dbReference type="SMART" id="SM00382">
    <property type="entry name" value="AAA"/>
    <property type="match status" value="2"/>
</dbReference>
<dbReference type="InterPro" id="IPR027417">
    <property type="entry name" value="P-loop_NTPase"/>
</dbReference>